<dbReference type="AlphaFoldDB" id="A0A0J8DBS6"/>
<protein>
    <recommendedName>
        <fullName evidence="3">Thioredoxin domain-containing protein</fullName>
    </recommendedName>
</protein>
<accession>A0A0J8DBS6</accession>
<dbReference type="STRING" id="1121307.CLCY_8c00530"/>
<comment type="caution">
    <text evidence="1">The sequence shown here is derived from an EMBL/GenBank/DDBJ whole genome shotgun (WGS) entry which is preliminary data.</text>
</comment>
<dbReference type="Gene3D" id="3.40.30.10">
    <property type="entry name" value="Glutaredoxin"/>
    <property type="match status" value="1"/>
</dbReference>
<sequence>MIFIYEENIFMNLIKTQGELDELINKNIITVVYFSGTTCGACEVIKIRINNMLSKFP</sequence>
<dbReference type="InterPro" id="IPR017937">
    <property type="entry name" value="Thioredoxin_CS"/>
</dbReference>
<dbReference type="SUPFAM" id="SSF52833">
    <property type="entry name" value="Thioredoxin-like"/>
    <property type="match status" value="1"/>
</dbReference>
<dbReference type="PROSITE" id="PS00194">
    <property type="entry name" value="THIOREDOXIN_1"/>
    <property type="match status" value="1"/>
</dbReference>
<proteinExistence type="predicted"/>
<evidence type="ECO:0000313" key="1">
    <source>
        <dbReference type="EMBL" id="KMT23317.1"/>
    </source>
</evidence>
<reference evidence="1 2" key="1">
    <citation type="submission" date="2015-06" db="EMBL/GenBank/DDBJ databases">
        <title>Draft genome sequence of the purine-degrading Clostridium cylindrosporum HC-1 (DSM 605).</title>
        <authorList>
            <person name="Poehlein A."/>
            <person name="Schiel-Bengelsdorf B."/>
            <person name="Bengelsdorf F."/>
            <person name="Daniel R."/>
            <person name="Duerre P."/>
        </authorList>
    </citation>
    <scope>NUCLEOTIDE SEQUENCE [LARGE SCALE GENOMIC DNA]</scope>
    <source>
        <strain evidence="1 2">DSM 605</strain>
    </source>
</reference>
<dbReference type="EMBL" id="LFVU01000001">
    <property type="protein sequence ID" value="KMT23317.1"/>
    <property type="molecule type" value="Genomic_DNA"/>
</dbReference>
<evidence type="ECO:0008006" key="3">
    <source>
        <dbReference type="Google" id="ProtNLM"/>
    </source>
</evidence>
<dbReference type="PATRIC" id="fig|1121307.3.peg.2508"/>
<gene>
    <name evidence="1" type="ORF">CLCY_8c00530</name>
</gene>
<dbReference type="InterPro" id="IPR036249">
    <property type="entry name" value="Thioredoxin-like_sf"/>
</dbReference>
<dbReference type="Proteomes" id="UP000036756">
    <property type="component" value="Unassembled WGS sequence"/>
</dbReference>
<evidence type="ECO:0000313" key="2">
    <source>
        <dbReference type="Proteomes" id="UP000036756"/>
    </source>
</evidence>
<keyword evidence="2" id="KW-1185">Reference proteome</keyword>
<name>A0A0J8DBS6_CLOCY</name>
<organism evidence="1 2">
    <name type="scientific">Clostridium cylindrosporum DSM 605</name>
    <dbReference type="NCBI Taxonomy" id="1121307"/>
    <lineage>
        <taxon>Bacteria</taxon>
        <taxon>Bacillati</taxon>
        <taxon>Bacillota</taxon>
        <taxon>Clostridia</taxon>
        <taxon>Eubacteriales</taxon>
        <taxon>Clostridiaceae</taxon>
        <taxon>Clostridium</taxon>
    </lineage>
</organism>